<name>A0A517SD64_9PLAN</name>
<protein>
    <submittedName>
        <fullName evidence="8">Arylsulfatase</fullName>
        <ecNumber evidence="8">3.1.6.1</ecNumber>
    </submittedName>
</protein>
<feature type="region of interest" description="Disordered" evidence="5">
    <location>
        <begin position="540"/>
        <end position="562"/>
    </location>
</feature>
<dbReference type="CDD" id="cd16025">
    <property type="entry name" value="PAS_like"/>
    <property type="match status" value="1"/>
</dbReference>
<dbReference type="KEGG" id="ccos:Pan44_20880"/>
<dbReference type="PANTHER" id="PTHR42693">
    <property type="entry name" value="ARYLSULFATASE FAMILY MEMBER"/>
    <property type="match status" value="1"/>
</dbReference>
<keyword evidence="9" id="KW-1185">Reference proteome</keyword>
<evidence type="ECO:0000256" key="4">
    <source>
        <dbReference type="ARBA" id="ARBA00022837"/>
    </source>
</evidence>
<dbReference type="Gene3D" id="3.40.720.10">
    <property type="entry name" value="Alkaline Phosphatase, subunit A"/>
    <property type="match status" value="1"/>
</dbReference>
<evidence type="ECO:0000313" key="8">
    <source>
        <dbReference type="EMBL" id="QDT54061.1"/>
    </source>
</evidence>
<dbReference type="AlphaFoldDB" id="A0A517SD64"/>
<dbReference type="InterPro" id="IPR017850">
    <property type="entry name" value="Alkaline_phosphatase_core_sf"/>
</dbReference>
<dbReference type="PANTHER" id="PTHR42693:SF53">
    <property type="entry name" value="ENDO-4-O-SULFATASE"/>
    <property type="match status" value="1"/>
</dbReference>
<dbReference type="Pfam" id="PF00884">
    <property type="entry name" value="Sulfatase"/>
    <property type="match status" value="1"/>
</dbReference>
<dbReference type="Proteomes" id="UP000315700">
    <property type="component" value="Chromosome"/>
</dbReference>
<keyword evidence="2" id="KW-0479">Metal-binding</keyword>
<evidence type="ECO:0000256" key="5">
    <source>
        <dbReference type="SAM" id="MobiDB-lite"/>
    </source>
</evidence>
<dbReference type="InterPro" id="IPR024607">
    <property type="entry name" value="Sulfatase_CS"/>
</dbReference>
<dbReference type="PROSITE" id="PS00149">
    <property type="entry name" value="SULFATASE_2"/>
    <property type="match status" value="1"/>
</dbReference>
<dbReference type="Gene3D" id="3.30.1120.10">
    <property type="match status" value="1"/>
</dbReference>
<reference evidence="8 9" key="1">
    <citation type="submission" date="2019-02" db="EMBL/GenBank/DDBJ databases">
        <title>Deep-cultivation of Planctomycetes and their phenomic and genomic characterization uncovers novel biology.</title>
        <authorList>
            <person name="Wiegand S."/>
            <person name="Jogler M."/>
            <person name="Boedeker C."/>
            <person name="Pinto D."/>
            <person name="Vollmers J."/>
            <person name="Rivas-Marin E."/>
            <person name="Kohn T."/>
            <person name="Peeters S.H."/>
            <person name="Heuer A."/>
            <person name="Rast P."/>
            <person name="Oberbeckmann S."/>
            <person name="Bunk B."/>
            <person name="Jeske O."/>
            <person name="Meyerdierks A."/>
            <person name="Storesund J.E."/>
            <person name="Kallscheuer N."/>
            <person name="Luecker S."/>
            <person name="Lage O.M."/>
            <person name="Pohl T."/>
            <person name="Merkel B.J."/>
            <person name="Hornburger P."/>
            <person name="Mueller R.-W."/>
            <person name="Bruemmer F."/>
            <person name="Labrenz M."/>
            <person name="Spormann A.M."/>
            <person name="Op den Camp H."/>
            <person name="Overmann J."/>
            <person name="Amann R."/>
            <person name="Jetten M.S.M."/>
            <person name="Mascher T."/>
            <person name="Medema M.H."/>
            <person name="Devos D.P."/>
            <person name="Kaster A.-K."/>
            <person name="Ovreas L."/>
            <person name="Rohde M."/>
            <person name="Galperin M.Y."/>
            <person name="Jogler C."/>
        </authorList>
    </citation>
    <scope>NUCLEOTIDE SEQUENCE [LARGE SCALE GENOMIC DNA]</scope>
    <source>
        <strain evidence="8 9">Pan44</strain>
    </source>
</reference>
<evidence type="ECO:0000256" key="3">
    <source>
        <dbReference type="ARBA" id="ARBA00022801"/>
    </source>
</evidence>
<keyword evidence="6" id="KW-0732">Signal</keyword>
<dbReference type="InterPro" id="IPR050738">
    <property type="entry name" value="Sulfatase"/>
</dbReference>
<dbReference type="SUPFAM" id="SSF53649">
    <property type="entry name" value="Alkaline phosphatase-like"/>
    <property type="match status" value="1"/>
</dbReference>
<evidence type="ECO:0000256" key="2">
    <source>
        <dbReference type="ARBA" id="ARBA00022723"/>
    </source>
</evidence>
<keyword evidence="3 8" id="KW-0378">Hydrolase</keyword>
<evidence type="ECO:0000256" key="1">
    <source>
        <dbReference type="ARBA" id="ARBA00008779"/>
    </source>
</evidence>
<dbReference type="EMBL" id="CP036271">
    <property type="protein sequence ID" value="QDT54061.1"/>
    <property type="molecule type" value="Genomic_DNA"/>
</dbReference>
<gene>
    <name evidence="8" type="primary">atsA_15</name>
    <name evidence="8" type="ORF">Pan44_20880</name>
</gene>
<comment type="similarity">
    <text evidence="1">Belongs to the sulfatase family.</text>
</comment>
<evidence type="ECO:0000313" key="9">
    <source>
        <dbReference type="Proteomes" id="UP000315700"/>
    </source>
</evidence>
<evidence type="ECO:0000259" key="7">
    <source>
        <dbReference type="Pfam" id="PF00884"/>
    </source>
</evidence>
<dbReference type="InParanoid" id="A0A517SD64"/>
<dbReference type="GO" id="GO:0046872">
    <property type="term" value="F:metal ion binding"/>
    <property type="evidence" value="ECO:0007669"/>
    <property type="project" value="UniProtKB-KW"/>
</dbReference>
<organism evidence="8 9">
    <name type="scientific">Caulifigura coniformis</name>
    <dbReference type="NCBI Taxonomy" id="2527983"/>
    <lineage>
        <taxon>Bacteria</taxon>
        <taxon>Pseudomonadati</taxon>
        <taxon>Planctomycetota</taxon>
        <taxon>Planctomycetia</taxon>
        <taxon>Planctomycetales</taxon>
        <taxon>Planctomycetaceae</taxon>
        <taxon>Caulifigura</taxon>
    </lineage>
</organism>
<dbReference type="EC" id="3.1.6.1" evidence="8"/>
<feature type="domain" description="Sulfatase N-terminal" evidence="7">
    <location>
        <begin position="41"/>
        <end position="439"/>
    </location>
</feature>
<dbReference type="InterPro" id="IPR000917">
    <property type="entry name" value="Sulfatase_N"/>
</dbReference>
<feature type="signal peptide" evidence="6">
    <location>
        <begin position="1"/>
        <end position="31"/>
    </location>
</feature>
<sequence length="562" mass="61863" precursor="true">MIFAPTKAEPVMPRSLLAVICLLLFAPLASAQSDQKQPARPNVVFILADDLGYSDIGCYGGEIDTPNLDGLAANGIRFTQFYNTARCWPTRGALLSGYYAQQIHRDALPEVPGGGNGVRQEWARLLPELLAPAGYRSYHSGKWHVDGPVLKSGFVRSLDMRNQGNFFSSAGNSIDDVPVPKSDDAGYYATIATADHAIDCLKEHSSKHAGTPFFHYLAFIAPHFPLHALPEDIAKYRDRYLAGWEAMREARYAKQRSLELVHTPLSKLEQDVGPPYHFPEALEKLGPGEVNRPLPWDSLTDEQRRFQATKMAIHAAMVDRMDHEIGRVIAQLKAMGAFENTLIFFASDNGASAEIMVRNGGHDPTASPGSAATYLCLGPGFSSACNTPHRRHKTWVHEGGISTPLIAHWPAGIQSKGELRATPGHVVDIVPTVLELAGVAPTREWKGEALPPAPGKSLVPAFAADVTVKRDSLWWLHEGNRAVRVGDWKLVAAKGDAWALYDLKTDRAEQNDLSKAMPDKVRELEQVWQKQTDEFTELAKQTLDQQPKAGARPRAAARRNRN</sequence>
<proteinExistence type="inferred from homology"/>
<feature type="chain" id="PRO_5021843620" evidence="6">
    <location>
        <begin position="32"/>
        <end position="562"/>
    </location>
</feature>
<evidence type="ECO:0000256" key="6">
    <source>
        <dbReference type="SAM" id="SignalP"/>
    </source>
</evidence>
<dbReference type="GO" id="GO:0004065">
    <property type="term" value="F:arylsulfatase activity"/>
    <property type="evidence" value="ECO:0007669"/>
    <property type="project" value="UniProtKB-EC"/>
</dbReference>
<keyword evidence="4" id="KW-0106">Calcium</keyword>
<accession>A0A517SD64</accession>